<dbReference type="PROSITE" id="PS51375">
    <property type="entry name" value="PPR"/>
    <property type="match status" value="3"/>
</dbReference>
<keyword evidence="1" id="KW-0677">Repeat</keyword>
<reference evidence="3 4" key="4">
    <citation type="journal article" date="2011" name="BMC Genomics">
        <title>RNA-Seq improves annotation of protein-coding genes in the cucumber genome.</title>
        <authorList>
            <person name="Li Z."/>
            <person name="Zhang Z."/>
            <person name="Yan P."/>
            <person name="Huang S."/>
            <person name="Fei Z."/>
            <person name="Lin K."/>
        </authorList>
    </citation>
    <scope>NUCLEOTIDE SEQUENCE [LARGE SCALE GENOMIC DNA]</scope>
    <source>
        <strain evidence="4">cv. 9930</strain>
    </source>
</reference>
<evidence type="ECO:0000256" key="1">
    <source>
        <dbReference type="ARBA" id="ARBA00022737"/>
    </source>
</evidence>
<proteinExistence type="predicted"/>
<dbReference type="OMA" id="QHCGQYV"/>
<feature type="repeat" description="PPR" evidence="2">
    <location>
        <begin position="151"/>
        <end position="181"/>
    </location>
</feature>
<dbReference type="AlphaFoldDB" id="A0A0A0K5I5"/>
<dbReference type="InterPro" id="IPR011990">
    <property type="entry name" value="TPR-like_helical_dom_sf"/>
</dbReference>
<organism evidence="3 4">
    <name type="scientific">Cucumis sativus</name>
    <name type="common">Cucumber</name>
    <dbReference type="NCBI Taxonomy" id="3659"/>
    <lineage>
        <taxon>Eukaryota</taxon>
        <taxon>Viridiplantae</taxon>
        <taxon>Streptophyta</taxon>
        <taxon>Embryophyta</taxon>
        <taxon>Tracheophyta</taxon>
        <taxon>Spermatophyta</taxon>
        <taxon>Magnoliopsida</taxon>
        <taxon>eudicotyledons</taxon>
        <taxon>Gunneridae</taxon>
        <taxon>Pentapetalae</taxon>
        <taxon>rosids</taxon>
        <taxon>fabids</taxon>
        <taxon>Cucurbitales</taxon>
        <taxon>Cucurbitaceae</taxon>
        <taxon>Benincaseae</taxon>
        <taxon>Cucumis</taxon>
    </lineage>
</organism>
<dbReference type="eggNOG" id="KOG4197">
    <property type="taxonomic scope" value="Eukaryota"/>
</dbReference>
<dbReference type="GO" id="GO:0009451">
    <property type="term" value="P:RNA modification"/>
    <property type="evidence" value="ECO:0007669"/>
    <property type="project" value="InterPro"/>
</dbReference>
<dbReference type="PANTHER" id="PTHR47926:SF348">
    <property type="entry name" value="PENTATRICOPEPTIDE REPEAT-CONTAINING PROTEIN"/>
    <property type="match status" value="1"/>
</dbReference>
<evidence type="ECO:0008006" key="5">
    <source>
        <dbReference type="Google" id="ProtNLM"/>
    </source>
</evidence>
<dbReference type="Gramene" id="KGN43507">
    <property type="protein sequence ID" value="KGN43507"/>
    <property type="gene ID" value="Csa_7G043000"/>
</dbReference>
<gene>
    <name evidence="3" type="ORF">Csa_7G043000</name>
</gene>
<dbReference type="EMBL" id="CM002928">
    <property type="protein sequence ID" value="KGN43507.1"/>
    <property type="molecule type" value="Genomic_DNA"/>
</dbReference>
<dbReference type="GO" id="GO:0003723">
    <property type="term" value="F:RNA binding"/>
    <property type="evidence" value="ECO:0007669"/>
    <property type="project" value="InterPro"/>
</dbReference>
<dbReference type="FunFam" id="1.25.40.10:FF:000090">
    <property type="entry name" value="Pentatricopeptide repeat-containing protein, chloroplastic"/>
    <property type="match status" value="1"/>
</dbReference>
<dbReference type="Gene3D" id="1.25.40.10">
    <property type="entry name" value="Tetratricopeptide repeat domain"/>
    <property type="match status" value="3"/>
</dbReference>
<evidence type="ECO:0000313" key="4">
    <source>
        <dbReference type="Proteomes" id="UP000029981"/>
    </source>
</evidence>
<dbReference type="InterPro" id="IPR002885">
    <property type="entry name" value="PPR_rpt"/>
</dbReference>
<evidence type="ECO:0000256" key="2">
    <source>
        <dbReference type="PROSITE-ProRule" id="PRU00708"/>
    </source>
</evidence>
<dbReference type="PANTHER" id="PTHR47926">
    <property type="entry name" value="PENTATRICOPEPTIDE REPEAT-CONTAINING PROTEIN"/>
    <property type="match status" value="1"/>
</dbReference>
<dbReference type="Pfam" id="PF01535">
    <property type="entry name" value="PPR"/>
    <property type="match status" value="5"/>
</dbReference>
<dbReference type="NCBIfam" id="TIGR00756">
    <property type="entry name" value="PPR"/>
    <property type="match status" value="3"/>
</dbReference>
<name>A0A0A0K5I5_CUCSA</name>
<dbReference type="Pfam" id="PF13041">
    <property type="entry name" value="PPR_2"/>
    <property type="match status" value="1"/>
</dbReference>
<accession>A0A0A0K5I5</accession>
<sequence>MFTSHPSEWLLQLLQRFLKNSTKIPQIHALLLTQGHLFNNSQTSSNPKCLITLLYNTLIRAYLNFNRPRFALLLYTQMLSQQTKPNFHTFPSIIKSATICSSLLPKLIHAHAFKIGVLTDPVVLTSFVSSYADLRELANARKVFDEITNPCIVAFNSMLDAFVKNGDLGSAVFMFRSMPEHDVVSWTSVINGFWWNGRFLEALWFFHVMMMSGSVKPNEATYVSVLSSSANLDAEGVLCRGKEVHAYIIRNEGEFSVFIGTGLIDFYGKMGLLGCARTVFNQMKKREVCTWNAMISSFASNGRETEALDLFATMKVEGIHPNEVTFVAILTACARGKLVKLGLQLFQSMLYDFSIVPITEHYVCVVDLLGKAGLLREATEFIESMPFDPDASVLGALLSACKIHGATELGNEVGRRLLEMQPRHCGRYVTLASMNAGAEKWNRAAVIRRVMADARIQKTPAYSRVDPMQNLVLVSPS</sequence>
<dbReference type="Proteomes" id="UP000029981">
    <property type="component" value="Chromosome 7"/>
</dbReference>
<evidence type="ECO:0000313" key="3">
    <source>
        <dbReference type="EMBL" id="KGN43507.1"/>
    </source>
</evidence>
<dbReference type="InterPro" id="IPR046960">
    <property type="entry name" value="PPR_At4g14850-like_plant"/>
</dbReference>
<reference evidence="3 4" key="3">
    <citation type="journal article" date="2010" name="BMC Genomics">
        <title>Transcriptome sequencing and comparative analysis of cucumber flowers with different sex types.</title>
        <authorList>
            <person name="Guo S."/>
            <person name="Zheng Y."/>
            <person name="Joung J.G."/>
            <person name="Liu S."/>
            <person name="Zhang Z."/>
            <person name="Crasta O.R."/>
            <person name="Sobral B.W."/>
            <person name="Xu Y."/>
            <person name="Huang S."/>
            <person name="Fei Z."/>
        </authorList>
    </citation>
    <scope>NUCLEOTIDE SEQUENCE [LARGE SCALE GENOMIC DNA]</scope>
    <source>
        <strain evidence="4">cv. 9930</strain>
    </source>
</reference>
<reference evidence="3 4" key="2">
    <citation type="journal article" date="2009" name="PLoS ONE">
        <title>An integrated genetic and cytogenetic map of the cucumber genome.</title>
        <authorList>
            <person name="Ren Y."/>
            <person name="Zhang Z."/>
            <person name="Liu J."/>
            <person name="Staub J.E."/>
            <person name="Han Y."/>
            <person name="Cheng Z."/>
            <person name="Li X."/>
            <person name="Lu J."/>
            <person name="Miao H."/>
            <person name="Kang H."/>
            <person name="Xie B."/>
            <person name="Gu X."/>
            <person name="Wang X."/>
            <person name="Du Y."/>
            <person name="Jin W."/>
            <person name="Huang S."/>
        </authorList>
    </citation>
    <scope>NUCLEOTIDE SEQUENCE [LARGE SCALE GENOMIC DNA]</scope>
    <source>
        <strain evidence="4">cv. 9930</strain>
    </source>
</reference>
<protein>
    <recommendedName>
        <fullName evidence="5">Pentatricopeptide repeat-containing protein</fullName>
    </recommendedName>
</protein>
<reference evidence="3 4" key="1">
    <citation type="journal article" date="2009" name="Nat. Genet.">
        <title>The genome of the cucumber, Cucumis sativus L.</title>
        <authorList>
            <person name="Huang S."/>
            <person name="Li R."/>
            <person name="Zhang Z."/>
            <person name="Li L."/>
            <person name="Gu X."/>
            <person name="Fan W."/>
            <person name="Lucas W.J."/>
            <person name="Wang X."/>
            <person name="Xie B."/>
            <person name="Ni P."/>
            <person name="Ren Y."/>
            <person name="Zhu H."/>
            <person name="Li J."/>
            <person name="Lin K."/>
            <person name="Jin W."/>
            <person name="Fei Z."/>
            <person name="Li G."/>
            <person name="Staub J."/>
            <person name="Kilian A."/>
            <person name="van der Vossen E.A."/>
            <person name="Wu Y."/>
            <person name="Guo J."/>
            <person name="He J."/>
            <person name="Jia Z."/>
            <person name="Ren Y."/>
            <person name="Tian G."/>
            <person name="Lu Y."/>
            <person name="Ruan J."/>
            <person name="Qian W."/>
            <person name="Wang M."/>
            <person name="Huang Q."/>
            <person name="Li B."/>
            <person name="Xuan Z."/>
            <person name="Cao J."/>
            <person name="Asan"/>
            <person name="Wu Z."/>
            <person name="Zhang J."/>
            <person name="Cai Q."/>
            <person name="Bai Y."/>
            <person name="Zhao B."/>
            <person name="Han Y."/>
            <person name="Li Y."/>
            <person name="Li X."/>
            <person name="Wang S."/>
            <person name="Shi Q."/>
            <person name="Liu S."/>
            <person name="Cho W.K."/>
            <person name="Kim J.Y."/>
            <person name="Xu Y."/>
            <person name="Heller-Uszynska K."/>
            <person name="Miao H."/>
            <person name="Cheng Z."/>
            <person name="Zhang S."/>
            <person name="Wu J."/>
            <person name="Yang Y."/>
            <person name="Kang H."/>
            <person name="Li M."/>
            <person name="Liang H."/>
            <person name="Ren X."/>
            <person name="Shi Z."/>
            <person name="Wen M."/>
            <person name="Jian M."/>
            <person name="Yang H."/>
            <person name="Zhang G."/>
            <person name="Yang Z."/>
            <person name="Chen R."/>
            <person name="Liu S."/>
            <person name="Li J."/>
            <person name="Ma L."/>
            <person name="Liu H."/>
            <person name="Zhou Y."/>
            <person name="Zhao J."/>
            <person name="Fang X."/>
            <person name="Li G."/>
            <person name="Fang L."/>
            <person name="Li Y."/>
            <person name="Liu D."/>
            <person name="Zheng H."/>
            <person name="Zhang Y."/>
            <person name="Qin N."/>
            <person name="Li Z."/>
            <person name="Yang G."/>
            <person name="Yang S."/>
            <person name="Bolund L."/>
            <person name="Kristiansen K."/>
            <person name="Zheng H."/>
            <person name="Li S."/>
            <person name="Zhang X."/>
            <person name="Yang H."/>
            <person name="Wang J."/>
            <person name="Sun R."/>
            <person name="Zhang B."/>
            <person name="Jiang S."/>
            <person name="Wang J."/>
            <person name="Du Y."/>
            <person name="Li S."/>
        </authorList>
    </citation>
    <scope>NUCLEOTIDE SEQUENCE [LARGE SCALE GENOMIC DNA]</scope>
    <source>
        <strain evidence="4">cv. 9930</strain>
    </source>
</reference>
<dbReference type="KEGG" id="csv:101205822"/>
<feature type="repeat" description="PPR" evidence="2">
    <location>
        <begin position="287"/>
        <end position="321"/>
    </location>
</feature>
<keyword evidence="4" id="KW-1185">Reference proteome</keyword>
<feature type="repeat" description="PPR" evidence="2">
    <location>
        <begin position="182"/>
        <end position="217"/>
    </location>
</feature>
<dbReference type="OrthoDB" id="185373at2759"/>